<dbReference type="Gene3D" id="3.40.50.12480">
    <property type="match status" value="2"/>
</dbReference>
<evidence type="ECO:0000313" key="3">
    <source>
        <dbReference type="EMBL" id="AIV03824.1"/>
    </source>
</evidence>
<feature type="transmembrane region" description="Helical" evidence="1">
    <location>
        <begin position="340"/>
        <end position="360"/>
    </location>
</feature>
<evidence type="ECO:0000256" key="2">
    <source>
        <dbReference type="SAM" id="SignalP"/>
    </source>
</evidence>
<dbReference type="eggNOG" id="COG5492">
    <property type="taxonomic scope" value="Bacteria"/>
</dbReference>
<dbReference type="InterPro" id="IPR026906">
    <property type="entry name" value="LRR_5"/>
</dbReference>
<keyword evidence="1" id="KW-0812">Transmembrane</keyword>
<name>A0A097STA8_9BACT</name>
<sequence length="370" mass="40794">MKLRNFTKFFTWLLAVSAIPVSVVVSNSKYTHSSLIVKNQTNAKIYWNIDEQGNVRPADKSLIKGDVTIPSVWDEKPVTGIAREAFSGCTSLTSIIIPSSITSIGDGAFSICTFLTSVNFAEDSQLNSIGKSAFWNCSSLKTINIPGSVTSIGRAAFYKCSALTSINIPNNVTSIGYKAFSDCSSLTSINFDNDSQLTSIYFGAFTDCSSLTSINIPSSVTEIYAVAFLNTTKLQDITFNWTGKILDDIIQKIKNPVHQRELTTWACIFANYNKKTHSFKDKINVNVHLPKGISNLDVEKYKNNFQGIRNSGSNIPDGIGLDPATTHWIYNSNSNSKLPLILGLTFGFIILIGIGSYLGYRYYKHRKNSK</sequence>
<evidence type="ECO:0000256" key="1">
    <source>
        <dbReference type="SAM" id="Phobius"/>
    </source>
</evidence>
<accession>A0A097STA8</accession>
<reference evidence="3 4" key="1">
    <citation type="journal article" date="2014" name="PLoS ONE">
        <title>An emerging Mycoplasma associated with trichomoniasis, vaginal infection and disease.</title>
        <authorList>
            <consortium name="Vaginal Microbiome Consortium"/>
            <person name="Fettweis J.M."/>
            <person name="Serrano M.G."/>
            <person name="Huang B."/>
            <person name="Brooks J.P."/>
            <person name="Glascock A.L."/>
            <person name="Sheth N.U."/>
            <person name="Strauss J.F.III."/>
            <person name="Jefferson K.K."/>
            <person name="Buck G.A."/>
        </authorList>
    </citation>
    <scope>NUCLEOTIDE SEQUENCE [LARGE SCALE GENOMIC DNA]</scope>
    <source>
        <strain evidence="3 4">VCU_M1</strain>
    </source>
</reference>
<dbReference type="InterPro" id="IPR032675">
    <property type="entry name" value="LRR_dom_sf"/>
</dbReference>
<keyword evidence="2" id="KW-0732">Signal</keyword>
<dbReference type="Pfam" id="PF13306">
    <property type="entry name" value="LRR_5"/>
    <property type="match status" value="1"/>
</dbReference>
<dbReference type="NCBIfam" id="NF033158">
    <property type="entry name" value="Myrrcad"/>
    <property type="match status" value="1"/>
</dbReference>
<dbReference type="STRING" id="1318617.MGM1_4580"/>
<dbReference type="InterPro" id="IPR053139">
    <property type="entry name" value="Surface_bspA-like"/>
</dbReference>
<organism evidence="3 4">
    <name type="scientific">Candidatus Malacoplasma girerdii</name>
    <dbReference type="NCBI Taxonomy" id="1318617"/>
    <lineage>
        <taxon>Bacteria</taxon>
        <taxon>Bacillati</taxon>
        <taxon>Mycoplasmatota</taxon>
        <taxon>Mycoplasmoidales</taxon>
        <taxon>Mycoplasmoidaceae</taxon>
        <taxon>Malacoplasma</taxon>
    </lineage>
</organism>
<dbReference type="PANTHER" id="PTHR45661:SF3">
    <property type="entry name" value="IG-LIKE DOMAIN-CONTAINING PROTEIN"/>
    <property type="match status" value="1"/>
</dbReference>
<dbReference type="HOGENOM" id="CLU_656706_0_0_14"/>
<keyword evidence="1" id="KW-1133">Transmembrane helix</keyword>
<dbReference type="AlphaFoldDB" id="A0A097STA8"/>
<feature type="signal peptide" evidence="2">
    <location>
        <begin position="1"/>
        <end position="17"/>
    </location>
</feature>
<proteinExistence type="predicted"/>
<dbReference type="Gene3D" id="3.80.10.10">
    <property type="entry name" value="Ribonuclease Inhibitor"/>
    <property type="match status" value="1"/>
</dbReference>
<feature type="chain" id="PRO_5001932366" evidence="2">
    <location>
        <begin position="18"/>
        <end position="370"/>
    </location>
</feature>
<gene>
    <name evidence="3" type="ORF">MGM1_4580</name>
</gene>
<dbReference type="SUPFAM" id="SSF52058">
    <property type="entry name" value="L domain-like"/>
    <property type="match status" value="1"/>
</dbReference>
<dbReference type="NCBIfam" id="NF038275">
    <property type="entry name" value="Myrrnad"/>
    <property type="match status" value="1"/>
</dbReference>
<protein>
    <submittedName>
        <fullName evidence="3">BspA-like protein</fullName>
    </submittedName>
</protein>
<dbReference type="EMBL" id="CP007711">
    <property type="protein sequence ID" value="AIV03824.1"/>
    <property type="molecule type" value="Genomic_DNA"/>
</dbReference>
<evidence type="ECO:0000313" key="4">
    <source>
        <dbReference type="Proteomes" id="UP000030066"/>
    </source>
</evidence>
<dbReference type="PANTHER" id="PTHR45661">
    <property type="entry name" value="SURFACE ANTIGEN"/>
    <property type="match status" value="1"/>
</dbReference>
<keyword evidence="4" id="KW-1185">Reference proteome</keyword>
<dbReference type="Proteomes" id="UP000030066">
    <property type="component" value="Chromosome"/>
</dbReference>
<dbReference type="KEGG" id="mgj:MGM1_4580"/>
<keyword evidence="1" id="KW-0472">Membrane</keyword>